<comment type="caution">
    <text evidence="1">The sequence shown here is derived from an EMBL/GenBank/DDBJ whole genome shotgun (WGS) entry which is preliminary data.</text>
</comment>
<reference evidence="1 2" key="1">
    <citation type="submission" date="2024-02" db="EMBL/GenBank/DDBJ databases">
        <title>Rhodopirellula caenicola NBRC 110016.</title>
        <authorList>
            <person name="Ichikawa N."/>
            <person name="Katano-Makiyama Y."/>
            <person name="Hidaka K."/>
        </authorList>
    </citation>
    <scope>NUCLEOTIDE SEQUENCE [LARGE SCALE GENOMIC DNA]</scope>
    <source>
        <strain evidence="1 2">NBRC 110016</strain>
    </source>
</reference>
<gene>
    <name evidence="1" type="ORF">Rcae01_05459</name>
</gene>
<organism evidence="1 2">
    <name type="scientific">Novipirellula caenicola</name>
    <dbReference type="NCBI Taxonomy" id="1536901"/>
    <lineage>
        <taxon>Bacteria</taxon>
        <taxon>Pseudomonadati</taxon>
        <taxon>Planctomycetota</taxon>
        <taxon>Planctomycetia</taxon>
        <taxon>Pirellulales</taxon>
        <taxon>Pirellulaceae</taxon>
        <taxon>Novipirellula</taxon>
    </lineage>
</organism>
<dbReference type="Proteomes" id="UP001416858">
    <property type="component" value="Unassembled WGS sequence"/>
</dbReference>
<evidence type="ECO:0000313" key="1">
    <source>
        <dbReference type="EMBL" id="GAA5509954.1"/>
    </source>
</evidence>
<accession>A0ABP9VXU1</accession>
<keyword evidence="2" id="KW-1185">Reference proteome</keyword>
<protein>
    <submittedName>
        <fullName evidence="1">Uncharacterized protein</fullName>
    </submittedName>
</protein>
<sequence length="211" mass="22674">MINVRSTSLSERNVFVDAACSTLLSQGFTTPMSLLRLADAIVPQPSYDAERAYKNQNRCQPQSKTVPATEVGAWHRLKRRNWWVAPIFDVKGRRLASEATGRFVSSVLRFALAHAKLAFAVTAATFLELATSASSFAVTTIASVARCNHTAVCRGNSVTTARLIDTFRSIQTACVRSCVGNCIALARLTATRFAAAFATIAAITTSLALAA</sequence>
<evidence type="ECO:0000313" key="2">
    <source>
        <dbReference type="Proteomes" id="UP001416858"/>
    </source>
</evidence>
<dbReference type="EMBL" id="BAABRO010000018">
    <property type="protein sequence ID" value="GAA5509954.1"/>
    <property type="molecule type" value="Genomic_DNA"/>
</dbReference>
<proteinExistence type="predicted"/>
<name>A0ABP9VXU1_9BACT</name>